<name>X0YZK0_9ZZZZ</name>
<protein>
    <submittedName>
        <fullName evidence="1">Uncharacterized protein</fullName>
    </submittedName>
</protein>
<gene>
    <name evidence="1" type="ORF">S01H4_18782</name>
</gene>
<evidence type="ECO:0000313" key="1">
    <source>
        <dbReference type="EMBL" id="GAG53683.1"/>
    </source>
</evidence>
<sequence length="304" mass="32479">IFYCAGVWIEQELATASVDAAMIATDAVDTAEIKAGAVDTEELATGAVTPSKVNIPGFVQRPTFTWNADSTFVYISPFIYDHQGTTNQLVYSHSSINYQFGSGGSNSDSTNLAGGDWFYLYIDDSAVDTAGTNLIAVAQLLAVAEEPVKSEAKHGRYGSAAAGNATADDRCIGAFRTGATPGILEFFHEGDLCLFADAIEVLSATVISTTWIDVTFIAPCFATKIEMNIEGVYDNANTTVFWRTNGQTGGTGHRIGIIHTDAPRLSLQIQVISDSSQMIELISADATTNTLDVNIDGWRFPIGM</sequence>
<organism evidence="1">
    <name type="scientific">marine sediment metagenome</name>
    <dbReference type="NCBI Taxonomy" id="412755"/>
    <lineage>
        <taxon>unclassified sequences</taxon>
        <taxon>metagenomes</taxon>
        <taxon>ecological metagenomes</taxon>
    </lineage>
</organism>
<proteinExistence type="predicted"/>
<dbReference type="AlphaFoldDB" id="X0YZK0"/>
<accession>X0YZK0</accession>
<reference evidence="1" key="1">
    <citation type="journal article" date="2014" name="Front. Microbiol.">
        <title>High frequency of phylogenetically diverse reductive dehalogenase-homologous genes in deep subseafloor sedimentary metagenomes.</title>
        <authorList>
            <person name="Kawai M."/>
            <person name="Futagami T."/>
            <person name="Toyoda A."/>
            <person name="Takaki Y."/>
            <person name="Nishi S."/>
            <person name="Hori S."/>
            <person name="Arai W."/>
            <person name="Tsubouchi T."/>
            <person name="Morono Y."/>
            <person name="Uchiyama I."/>
            <person name="Ito T."/>
            <person name="Fujiyama A."/>
            <person name="Inagaki F."/>
            <person name="Takami H."/>
        </authorList>
    </citation>
    <scope>NUCLEOTIDE SEQUENCE</scope>
    <source>
        <strain evidence="1">Expedition CK06-06</strain>
    </source>
</reference>
<feature type="non-terminal residue" evidence="1">
    <location>
        <position position="1"/>
    </location>
</feature>
<comment type="caution">
    <text evidence="1">The sequence shown here is derived from an EMBL/GenBank/DDBJ whole genome shotgun (WGS) entry which is preliminary data.</text>
</comment>
<dbReference type="EMBL" id="BART01008338">
    <property type="protein sequence ID" value="GAG53683.1"/>
    <property type="molecule type" value="Genomic_DNA"/>
</dbReference>